<dbReference type="KEGG" id="xcn:J169_02286"/>
<reference evidence="2 4" key="1">
    <citation type="submission" date="2014-09" db="EMBL/GenBank/DDBJ databases">
        <authorList>
            <person name="Regsiter A."/>
        </authorList>
    </citation>
    <scope>NUCLEOTIDE SEQUENCE [LARGE SCALE GENOMIC DNA]</scope>
</reference>
<dbReference type="Proteomes" id="UP000653002">
    <property type="component" value="Unassembled WGS sequence"/>
</dbReference>
<dbReference type="KEGG" id="xcf:J172_02280"/>
<organism evidence="2 4">
    <name type="scientific">Xanthomonas citri pv. citri</name>
    <dbReference type="NCBI Taxonomy" id="611301"/>
    <lineage>
        <taxon>Bacteria</taxon>
        <taxon>Pseudomonadati</taxon>
        <taxon>Pseudomonadota</taxon>
        <taxon>Gammaproteobacteria</taxon>
        <taxon>Lysobacterales</taxon>
        <taxon>Lysobacteraceae</taxon>
        <taxon>Xanthomonas</taxon>
    </lineage>
</organism>
<dbReference type="AlphaFoldDB" id="A0A0U5BU37"/>
<dbReference type="NCBIfam" id="NF040522">
    <property type="entry name" value="VC1465_fam"/>
    <property type="match status" value="1"/>
</dbReference>
<evidence type="ECO:0000313" key="3">
    <source>
        <dbReference type="EMBL" id="MBD4338770.1"/>
    </source>
</evidence>
<proteinExistence type="predicted"/>
<evidence type="ECO:0000256" key="1">
    <source>
        <dbReference type="SAM" id="MobiDB-lite"/>
    </source>
</evidence>
<evidence type="ECO:0000313" key="4">
    <source>
        <dbReference type="Proteomes" id="UP000052230"/>
    </source>
</evidence>
<accession>A0A0U5BU37</accession>
<evidence type="ECO:0000313" key="2">
    <source>
        <dbReference type="EMBL" id="CEG16480.1"/>
    </source>
</evidence>
<dbReference type="EMBL" id="CCXZ01000135">
    <property type="protein sequence ID" value="CEG16480.1"/>
    <property type="molecule type" value="Genomic_DNA"/>
</dbReference>
<dbReference type="InterPro" id="IPR021077">
    <property type="entry name" value="Phage_phi-Lf_Orf112"/>
</dbReference>
<dbReference type="GO" id="GO:0003677">
    <property type="term" value="F:DNA binding"/>
    <property type="evidence" value="ECO:0007669"/>
    <property type="project" value="InterPro"/>
</dbReference>
<comment type="caution">
    <text evidence="2">The sequence shown here is derived from an EMBL/GenBank/DDBJ whole genome shotgun (WGS) entry which is preliminary data.</text>
</comment>
<dbReference type="Proteomes" id="UP000052230">
    <property type="component" value="Unassembled WGS sequence"/>
</dbReference>
<dbReference type="Gene3D" id="1.10.260.40">
    <property type="entry name" value="lambda repressor-like DNA-binding domains"/>
    <property type="match status" value="1"/>
</dbReference>
<name>A0A0U5BU37_XANCI</name>
<reference evidence="3" key="2">
    <citation type="submission" date="2020-01" db="EMBL/GenBank/DDBJ databases">
        <authorList>
            <person name="Richard D."/>
        </authorList>
    </citation>
    <scope>NUCLEOTIDE SEQUENCE</scope>
    <source>
        <strain evidence="3">JP541</strain>
    </source>
</reference>
<gene>
    <name evidence="3" type="ORF">GUH15_22485</name>
    <name evidence="2" type="ORF">XAC3562_410040</name>
</gene>
<dbReference type="RefSeq" id="WP_011051352.1">
    <property type="nucleotide sequence ID" value="NZ_CM007619.1"/>
</dbReference>
<dbReference type="KEGG" id="xcu:J159_02277"/>
<dbReference type="Pfam" id="PF12375">
    <property type="entry name" value="DUF3653"/>
    <property type="match status" value="1"/>
</dbReference>
<protein>
    <submittedName>
        <fullName evidence="2">Uncharacterized protein</fullName>
    </submittedName>
</protein>
<sequence length="178" mass="19553">MQSLTVKACAKLLRVSVRTIANWEAARSQIPYTAYKLMRVLRGRKLLGPAWSGFQIRGDVLVTPEGRELRSVDLAWWSFLVLQAQEFRNERARRRDGPPVLVATAMAYHCQAPNWIVKAPVSTRCLQGVDTSGTFSPAGPLNKSSVVLDHRTTFAAAAGRPPVGPSSNTGQKSHRSQA</sequence>
<keyword evidence="4" id="KW-1185">Reference proteome</keyword>
<feature type="region of interest" description="Disordered" evidence="1">
    <location>
        <begin position="155"/>
        <end position="178"/>
    </location>
</feature>
<dbReference type="InterPro" id="IPR010982">
    <property type="entry name" value="Lambda_DNA-bd_dom_sf"/>
</dbReference>
<dbReference type="EMBL" id="JAABFR010001705">
    <property type="protein sequence ID" value="MBD4338770.1"/>
    <property type="molecule type" value="Genomic_DNA"/>
</dbReference>